<evidence type="ECO:0000313" key="5">
    <source>
        <dbReference type="Proteomes" id="UP000823913"/>
    </source>
</evidence>
<organism evidence="4 5">
    <name type="scientific">Candidatus Coproplasma avicola</name>
    <dbReference type="NCBI Taxonomy" id="2840744"/>
    <lineage>
        <taxon>Bacteria</taxon>
        <taxon>Bacillati</taxon>
        <taxon>Bacillota</taxon>
        <taxon>Clostridia</taxon>
        <taxon>Eubacteriales</taxon>
        <taxon>Candidatus Coproplasma</taxon>
    </lineage>
</organism>
<dbReference type="GO" id="GO:0016787">
    <property type="term" value="F:hydrolase activity"/>
    <property type="evidence" value="ECO:0007669"/>
    <property type="project" value="UniProtKB-UniRule"/>
</dbReference>
<dbReference type="GO" id="GO:0046872">
    <property type="term" value="F:metal ion binding"/>
    <property type="evidence" value="ECO:0007669"/>
    <property type="project" value="UniProtKB-KW"/>
</dbReference>
<proteinExistence type="inferred from homology"/>
<gene>
    <name evidence="4" type="ORF">IAB94_06450</name>
</gene>
<reference evidence="4" key="2">
    <citation type="journal article" date="2021" name="PeerJ">
        <title>Extensive microbial diversity within the chicken gut microbiome revealed by metagenomics and culture.</title>
        <authorList>
            <person name="Gilroy R."/>
            <person name="Ravi A."/>
            <person name="Getino M."/>
            <person name="Pursley I."/>
            <person name="Horton D.L."/>
            <person name="Alikhan N.F."/>
            <person name="Baker D."/>
            <person name="Gharbi K."/>
            <person name="Hall N."/>
            <person name="Watson M."/>
            <person name="Adriaenssens E.M."/>
            <person name="Foster-Nyarko E."/>
            <person name="Jarju S."/>
            <person name="Secka A."/>
            <person name="Antonio M."/>
            <person name="Oren A."/>
            <person name="Chaudhuri R.R."/>
            <person name="La Ragione R."/>
            <person name="Hildebrand F."/>
            <person name="Pallen M.J."/>
        </authorList>
    </citation>
    <scope>NUCLEOTIDE SEQUENCE</scope>
    <source>
        <strain evidence="4">ChiW16-3235</strain>
    </source>
</reference>
<dbReference type="SUPFAM" id="SSF56300">
    <property type="entry name" value="Metallo-dependent phosphatases"/>
    <property type="match status" value="1"/>
</dbReference>
<reference evidence="4" key="1">
    <citation type="submission" date="2020-10" db="EMBL/GenBank/DDBJ databases">
        <authorList>
            <person name="Gilroy R."/>
        </authorList>
    </citation>
    <scope>NUCLEOTIDE SEQUENCE</scope>
    <source>
        <strain evidence="4">ChiW16-3235</strain>
    </source>
</reference>
<keyword evidence="2" id="KW-0479">Metal-binding</keyword>
<protein>
    <recommendedName>
        <fullName evidence="2">Phosphoesterase</fullName>
        <ecNumber evidence="2">3.1.4.-</ecNumber>
    </recommendedName>
</protein>
<comment type="caution">
    <text evidence="4">The sequence shown here is derived from an EMBL/GenBank/DDBJ whole genome shotgun (WGS) entry which is preliminary data.</text>
</comment>
<dbReference type="InterPro" id="IPR029052">
    <property type="entry name" value="Metallo-depent_PP-like"/>
</dbReference>
<comment type="cofactor">
    <cofactor evidence="2">
        <name>a divalent metal cation</name>
        <dbReference type="ChEBI" id="CHEBI:60240"/>
    </cofactor>
</comment>
<dbReference type="AlphaFoldDB" id="A0A9D1E7N2"/>
<dbReference type="NCBIfam" id="TIGR00040">
    <property type="entry name" value="yfcE"/>
    <property type="match status" value="1"/>
</dbReference>
<evidence type="ECO:0000256" key="2">
    <source>
        <dbReference type="RuleBase" id="RU362039"/>
    </source>
</evidence>
<accession>A0A9D1E7N2</accession>
<dbReference type="Proteomes" id="UP000823913">
    <property type="component" value="Unassembled WGS sequence"/>
</dbReference>
<dbReference type="InterPro" id="IPR024654">
    <property type="entry name" value="Calcineurin-like_PHP_lpxH"/>
</dbReference>
<sequence length="157" mass="17140">MKSIIVLSDTHGNRAEIEKLYPLFSECDYIIHLGDTSSDGARIRSSFPGKVYLVNGNCDIPRLGEDELELEIEGVKIFACHGDKFGVKRGTAELEAKARAAGAKVALFGHTHDAIEKDAGDLTLFNPGTLSRYAAIKSYLYLAVYDGKFTGKIAEIQ</sequence>
<evidence type="ECO:0000256" key="1">
    <source>
        <dbReference type="ARBA" id="ARBA00008950"/>
    </source>
</evidence>
<evidence type="ECO:0000259" key="3">
    <source>
        <dbReference type="Pfam" id="PF12850"/>
    </source>
</evidence>
<dbReference type="InterPro" id="IPR000979">
    <property type="entry name" value="Phosphodiesterase_MJ0936/Vps29"/>
</dbReference>
<dbReference type="EC" id="3.1.4.-" evidence="2"/>
<feature type="domain" description="Calcineurin-like phosphoesterase" evidence="3">
    <location>
        <begin position="4"/>
        <end position="140"/>
    </location>
</feature>
<evidence type="ECO:0000313" key="4">
    <source>
        <dbReference type="EMBL" id="HIR67667.1"/>
    </source>
</evidence>
<dbReference type="Gene3D" id="3.60.21.10">
    <property type="match status" value="1"/>
</dbReference>
<comment type="similarity">
    <text evidence="1 2">Belongs to the metallophosphoesterase superfamily. YfcE family.</text>
</comment>
<dbReference type="EMBL" id="DVHK01000132">
    <property type="protein sequence ID" value="HIR67667.1"/>
    <property type="molecule type" value="Genomic_DNA"/>
</dbReference>
<name>A0A9D1E7N2_9FIRM</name>
<dbReference type="Pfam" id="PF12850">
    <property type="entry name" value="Metallophos_2"/>
    <property type="match status" value="1"/>
</dbReference>
<dbReference type="PANTHER" id="PTHR11124">
    <property type="entry name" value="VACUOLAR SORTING PROTEIN VPS29"/>
    <property type="match status" value="1"/>
</dbReference>